<accession>A0A160PG37</accession>
<protein>
    <recommendedName>
        <fullName evidence="4">Lipoprotein</fullName>
    </recommendedName>
</protein>
<organism evidence="2 3">
    <name type="scientific">Methylorubrum populi</name>
    <dbReference type="NCBI Taxonomy" id="223967"/>
    <lineage>
        <taxon>Bacteria</taxon>
        <taxon>Pseudomonadati</taxon>
        <taxon>Pseudomonadota</taxon>
        <taxon>Alphaproteobacteria</taxon>
        <taxon>Hyphomicrobiales</taxon>
        <taxon>Methylobacteriaceae</taxon>
        <taxon>Methylorubrum</taxon>
    </lineage>
</organism>
<dbReference type="RefSeq" id="WP_096485400.1">
    <property type="nucleotide sequence ID" value="NZ_AP014809.1"/>
</dbReference>
<feature type="chain" id="PRO_5007819479" description="Lipoprotein" evidence="1">
    <location>
        <begin position="23"/>
        <end position="87"/>
    </location>
</feature>
<sequence>MKRILALAALLPLAACGPYQLADTERQVAELGAREIADRSQADFVGCSGQDSDKDGYVTCTIKDRASPRAEHELACAYKARGCKRKA</sequence>
<evidence type="ECO:0000313" key="2">
    <source>
        <dbReference type="EMBL" id="BAU91203.1"/>
    </source>
</evidence>
<feature type="signal peptide" evidence="1">
    <location>
        <begin position="1"/>
        <end position="22"/>
    </location>
</feature>
<dbReference type="AlphaFoldDB" id="A0A160PG37"/>
<evidence type="ECO:0000313" key="3">
    <source>
        <dbReference type="Proteomes" id="UP000218288"/>
    </source>
</evidence>
<evidence type="ECO:0008006" key="4">
    <source>
        <dbReference type="Google" id="ProtNLM"/>
    </source>
</evidence>
<reference evidence="2 3" key="1">
    <citation type="journal article" date="2016" name="Genome Announc.">
        <title>Complete Genome Sequence of Methylobacterium populi P-1M, Isolated from Pink-Pigmented Household Biofilm.</title>
        <authorList>
            <person name="Morohoshi T."/>
            <person name="Ikeda T."/>
        </authorList>
    </citation>
    <scope>NUCLEOTIDE SEQUENCE [LARGE SCALE GENOMIC DNA]</scope>
    <source>
        <strain evidence="2 3">P-1M</strain>
    </source>
</reference>
<proteinExistence type="predicted"/>
<name>A0A160PG37_9HYPH</name>
<dbReference type="EMBL" id="AP014809">
    <property type="protein sequence ID" value="BAU91203.1"/>
    <property type="molecule type" value="Genomic_DNA"/>
</dbReference>
<gene>
    <name evidence="2" type="ORF">MPPM_2598</name>
</gene>
<dbReference type="Proteomes" id="UP000218288">
    <property type="component" value="Chromosome"/>
</dbReference>
<evidence type="ECO:0000256" key="1">
    <source>
        <dbReference type="SAM" id="SignalP"/>
    </source>
</evidence>
<keyword evidence="1" id="KW-0732">Signal</keyword>